<evidence type="ECO:0000313" key="4">
    <source>
        <dbReference type="EMBL" id="KAG7501454.1"/>
    </source>
</evidence>
<dbReference type="Proteomes" id="UP000693946">
    <property type="component" value="Linkage Group LG2"/>
</dbReference>
<sequence length="461" mass="52183">MTSSSRRRKQSQAAAEAGERKHALIMSVIIHTRGEVGGGVAAHLRCSYCGHLSKSHAHQLSHIAASHPAHLDNVAFGRLGNILIYQSTARLFHCADCFYTTRDFTKLYTHIITTHCLHERDAHKDKLGGDNEKMEDKGEEEKMEVKGKDEKMEVKGKGEKMEVKGEEEKMEVKGKDEKMEDKGEEEKMEVKGKDEKMEDKGKDEKMEDKGEDLKEKADETHEEDGAPQRQQVAKPDLEARDSVLMFDGAFYHCLFCDFRNKMKVLGLNHVVKKHAVPKTYAIQAIRRSADATPRLTVSGGGDEEEALAKVVSFISNRYVCQICGWKNKLKGFVISHVGRSHSVDHPYRCTDCSCSFFLPSRLQQHVSSAHRPGRYACPFCCFRSQHLGGLRRHCSRCNAREEEELQEGGAAAGRRGEDEEGEEIEEEAEEGVEERKETRGERKRKRAARAIQEDDDDDEYD</sequence>
<organism evidence="4 5">
    <name type="scientific">Solea senegalensis</name>
    <name type="common">Senegalese sole</name>
    <dbReference type="NCBI Taxonomy" id="28829"/>
    <lineage>
        <taxon>Eukaryota</taxon>
        <taxon>Metazoa</taxon>
        <taxon>Chordata</taxon>
        <taxon>Craniata</taxon>
        <taxon>Vertebrata</taxon>
        <taxon>Euteleostomi</taxon>
        <taxon>Actinopterygii</taxon>
        <taxon>Neopterygii</taxon>
        <taxon>Teleostei</taxon>
        <taxon>Neoteleostei</taxon>
        <taxon>Acanthomorphata</taxon>
        <taxon>Carangaria</taxon>
        <taxon>Pleuronectiformes</taxon>
        <taxon>Pleuronectoidei</taxon>
        <taxon>Soleidae</taxon>
        <taxon>Solea</taxon>
    </lineage>
</organism>
<dbReference type="InterPro" id="IPR039330">
    <property type="entry name" value="CAMP"/>
</dbReference>
<feature type="compositionally biased region" description="Acidic residues" evidence="2">
    <location>
        <begin position="418"/>
        <end position="432"/>
    </location>
</feature>
<evidence type="ECO:0000256" key="2">
    <source>
        <dbReference type="SAM" id="MobiDB-lite"/>
    </source>
</evidence>
<feature type="region of interest" description="Disordered" evidence="2">
    <location>
        <begin position="405"/>
        <end position="461"/>
    </location>
</feature>
<dbReference type="EMBL" id="JAGKHQ010000012">
    <property type="protein sequence ID" value="KAG7501454.1"/>
    <property type="molecule type" value="Genomic_DNA"/>
</dbReference>
<dbReference type="PANTHER" id="PTHR37354">
    <property type="entry name" value="CHROMOSOME ALIGNMENT-MAINTAINING PHOSPHOPROTEIN 1"/>
    <property type="match status" value="1"/>
</dbReference>
<feature type="domain" description="C2H2-type" evidence="3">
    <location>
        <begin position="347"/>
        <end position="375"/>
    </location>
</feature>
<keyword evidence="1" id="KW-0862">Zinc</keyword>
<dbReference type="PANTHER" id="PTHR37354:SF1">
    <property type="entry name" value="CHROMOSOME ALIGNMENT-MAINTAINING PHOSPHOPROTEIN 1"/>
    <property type="match status" value="1"/>
</dbReference>
<accession>A0AAV6RA30</accession>
<keyword evidence="5" id="KW-1185">Reference proteome</keyword>
<evidence type="ECO:0000259" key="3">
    <source>
        <dbReference type="PROSITE" id="PS50157"/>
    </source>
</evidence>
<reference evidence="4 5" key="1">
    <citation type="journal article" date="2021" name="Sci. Rep.">
        <title>Chromosome anchoring in Senegalese sole (Solea senegalensis) reveals sex-associated markers and genome rearrangements in flatfish.</title>
        <authorList>
            <person name="Guerrero-Cozar I."/>
            <person name="Gomez-Garrido J."/>
            <person name="Berbel C."/>
            <person name="Martinez-Blanch J.F."/>
            <person name="Alioto T."/>
            <person name="Claros M.G."/>
            <person name="Gagnaire P.A."/>
            <person name="Manchado M."/>
        </authorList>
    </citation>
    <scope>NUCLEOTIDE SEQUENCE [LARGE SCALE GENOMIC DNA]</scope>
    <source>
        <strain evidence="4">Sse05_10M</strain>
    </source>
</reference>
<dbReference type="GO" id="GO:0051315">
    <property type="term" value="P:attachment of mitotic spindle microtubules to kinetochore"/>
    <property type="evidence" value="ECO:0007669"/>
    <property type="project" value="InterPro"/>
</dbReference>
<dbReference type="InterPro" id="IPR013087">
    <property type="entry name" value="Znf_C2H2_type"/>
</dbReference>
<dbReference type="AlphaFoldDB" id="A0AAV6RA30"/>
<gene>
    <name evidence="4" type="ORF">JOB18_000033</name>
</gene>
<dbReference type="PROSITE" id="PS00028">
    <property type="entry name" value="ZINC_FINGER_C2H2_1"/>
    <property type="match status" value="1"/>
</dbReference>
<name>A0AAV6RA30_SOLSE</name>
<evidence type="ECO:0000313" key="5">
    <source>
        <dbReference type="Proteomes" id="UP000693946"/>
    </source>
</evidence>
<keyword evidence="1" id="KW-0479">Metal-binding</keyword>
<evidence type="ECO:0000256" key="1">
    <source>
        <dbReference type="PROSITE-ProRule" id="PRU00042"/>
    </source>
</evidence>
<dbReference type="GO" id="GO:0008270">
    <property type="term" value="F:zinc ion binding"/>
    <property type="evidence" value="ECO:0007669"/>
    <property type="project" value="UniProtKB-KW"/>
</dbReference>
<dbReference type="SMART" id="SM00355">
    <property type="entry name" value="ZnF_C2H2"/>
    <property type="match status" value="6"/>
</dbReference>
<protein>
    <submittedName>
        <fullName evidence="4">Chromosome alignment-maintaining phosphoprotein 1</fullName>
    </submittedName>
</protein>
<comment type="caution">
    <text evidence="4">The sequence shown here is derived from an EMBL/GenBank/DDBJ whole genome shotgun (WGS) entry which is preliminary data.</text>
</comment>
<proteinExistence type="predicted"/>
<feature type="compositionally biased region" description="Basic and acidic residues" evidence="2">
    <location>
        <begin position="124"/>
        <end position="226"/>
    </location>
</feature>
<dbReference type="PROSITE" id="PS50157">
    <property type="entry name" value="ZINC_FINGER_C2H2_2"/>
    <property type="match status" value="1"/>
</dbReference>
<keyword evidence="1" id="KW-0863">Zinc-finger</keyword>
<feature type="region of interest" description="Disordered" evidence="2">
    <location>
        <begin position="124"/>
        <end position="235"/>
    </location>
</feature>